<dbReference type="PANTHER" id="PTHR42695:SF5">
    <property type="entry name" value="GLUTAMINE AMIDOTRANSFERASE YLR126C-RELATED"/>
    <property type="match status" value="1"/>
</dbReference>
<comment type="caution">
    <text evidence="2">The sequence shown here is derived from an EMBL/GenBank/DDBJ whole genome shotgun (WGS) entry which is preliminary data.</text>
</comment>
<feature type="domain" description="Glutamine amidotransferase" evidence="1">
    <location>
        <begin position="39"/>
        <end position="192"/>
    </location>
</feature>
<organism evidence="2 3">
    <name type="scientific">Marinobacter albus</name>
    <dbReference type="NCBI Taxonomy" id="3030833"/>
    <lineage>
        <taxon>Bacteria</taxon>
        <taxon>Pseudomonadati</taxon>
        <taxon>Pseudomonadota</taxon>
        <taxon>Gammaproteobacteria</taxon>
        <taxon>Pseudomonadales</taxon>
        <taxon>Marinobacteraceae</taxon>
        <taxon>Marinobacter</taxon>
    </lineage>
</organism>
<name>A0ABT7HH02_9GAMM</name>
<dbReference type="NCBIfam" id="NF006562">
    <property type="entry name" value="PRK09065.1"/>
    <property type="match status" value="1"/>
</dbReference>
<dbReference type="SUPFAM" id="SSF52317">
    <property type="entry name" value="Class I glutamine amidotransferase-like"/>
    <property type="match status" value="1"/>
</dbReference>
<dbReference type="Gene3D" id="3.40.50.880">
    <property type="match status" value="1"/>
</dbReference>
<keyword evidence="3" id="KW-1185">Reference proteome</keyword>
<dbReference type="InterPro" id="IPR017926">
    <property type="entry name" value="GATASE"/>
</dbReference>
<dbReference type="PANTHER" id="PTHR42695">
    <property type="entry name" value="GLUTAMINE AMIDOTRANSFERASE YLR126C-RELATED"/>
    <property type="match status" value="1"/>
</dbReference>
<dbReference type="InterPro" id="IPR029062">
    <property type="entry name" value="Class_I_gatase-like"/>
</dbReference>
<dbReference type="CDD" id="cd01741">
    <property type="entry name" value="GATase1_1"/>
    <property type="match status" value="1"/>
</dbReference>
<evidence type="ECO:0000313" key="2">
    <source>
        <dbReference type="EMBL" id="MDK9559177.1"/>
    </source>
</evidence>
<dbReference type="Pfam" id="PF00117">
    <property type="entry name" value="GATase"/>
    <property type="match status" value="1"/>
</dbReference>
<dbReference type="InterPro" id="IPR044992">
    <property type="entry name" value="ChyE-like"/>
</dbReference>
<protein>
    <submittedName>
        <fullName evidence="2">Glutamine amidotransferase</fullName>
    </submittedName>
</protein>
<reference evidence="2 3" key="1">
    <citation type="submission" date="2023-05" db="EMBL/GenBank/DDBJ databases">
        <title>Marinobacter albus sp. nov., a marine bacterium isolated from sand in a coastal intertidal zone of huludao.</title>
        <authorList>
            <person name="Deng T."/>
        </authorList>
    </citation>
    <scope>NUCLEOTIDE SEQUENCE [LARGE SCALE GENOMIC DNA]</scope>
    <source>
        <strain evidence="2 3">M216</strain>
    </source>
</reference>
<dbReference type="Proteomes" id="UP001223547">
    <property type="component" value="Unassembled WGS sequence"/>
</dbReference>
<accession>A0ABT7HH02</accession>
<keyword evidence="2" id="KW-0315">Glutamine amidotransferase</keyword>
<dbReference type="RefSeq" id="WP_285368849.1">
    <property type="nucleotide sequence ID" value="NZ_JASSQD010000003.1"/>
</dbReference>
<gene>
    <name evidence="2" type="ORF">QQF73_16200</name>
</gene>
<dbReference type="PROSITE" id="PS51273">
    <property type="entry name" value="GATASE_TYPE_1"/>
    <property type="match status" value="1"/>
</dbReference>
<evidence type="ECO:0000313" key="3">
    <source>
        <dbReference type="Proteomes" id="UP001223547"/>
    </source>
</evidence>
<evidence type="ECO:0000259" key="1">
    <source>
        <dbReference type="Pfam" id="PF00117"/>
    </source>
</evidence>
<dbReference type="EMBL" id="JASSQD010000003">
    <property type="protein sequence ID" value="MDK9559177.1"/>
    <property type="molecule type" value="Genomic_DNA"/>
</dbReference>
<sequence>MNRQARVVILKTGTTYPAIRETSGDFEDWFVRGLSDELELTVINVEQGDAPGNVEDWDGIVITGSPAMVSDRAEWSETTAQWLTGAVDKKVPVLGVCYGHQLLAHALGGEVGYHPEGRETGTWSIELLPDADSDPLFADLPASFKAQLTHKQSVLGLPPGAVLLGRSRFEPHQAFRVGECAWGVQFHPEFTDDIMRAYLSVQAPELAAECLNPDALLAAVEPAPVASGLLQRFSELVIEKLD</sequence>
<proteinExistence type="predicted"/>